<dbReference type="STRING" id="1703345.A3860_03515"/>
<dbReference type="Proteomes" id="UP000192796">
    <property type="component" value="Unassembled WGS sequence"/>
</dbReference>
<organism evidence="3 4">
    <name type="scientific">Niastella vici</name>
    <dbReference type="NCBI Taxonomy" id="1703345"/>
    <lineage>
        <taxon>Bacteria</taxon>
        <taxon>Pseudomonadati</taxon>
        <taxon>Bacteroidota</taxon>
        <taxon>Chitinophagia</taxon>
        <taxon>Chitinophagales</taxon>
        <taxon>Chitinophagaceae</taxon>
        <taxon>Niastella</taxon>
    </lineage>
</organism>
<evidence type="ECO:0000313" key="4">
    <source>
        <dbReference type="Proteomes" id="UP000192796"/>
    </source>
</evidence>
<dbReference type="AlphaFoldDB" id="A0A1V9GAF2"/>
<feature type="signal peptide" evidence="1">
    <location>
        <begin position="1"/>
        <end position="23"/>
    </location>
</feature>
<feature type="domain" description="DUF3347" evidence="2">
    <location>
        <begin position="65"/>
        <end position="155"/>
    </location>
</feature>
<evidence type="ECO:0000259" key="2">
    <source>
        <dbReference type="Pfam" id="PF11827"/>
    </source>
</evidence>
<feature type="chain" id="PRO_5012799880" description="DUF3347 domain-containing protein" evidence="1">
    <location>
        <begin position="24"/>
        <end position="202"/>
    </location>
</feature>
<dbReference type="Pfam" id="PF11827">
    <property type="entry name" value="DUF3347"/>
    <property type="match status" value="1"/>
</dbReference>
<keyword evidence="4" id="KW-1185">Reference proteome</keyword>
<proteinExistence type="predicted"/>
<dbReference type="RefSeq" id="WP_081145125.1">
    <property type="nucleotide sequence ID" value="NZ_LVYD01000001.1"/>
</dbReference>
<reference evidence="3 4" key="1">
    <citation type="submission" date="2016-03" db="EMBL/GenBank/DDBJ databases">
        <title>Niastella vici sp. nov., isolated from farmland soil.</title>
        <authorList>
            <person name="Chen L."/>
            <person name="Wang D."/>
            <person name="Yang S."/>
            <person name="Wang G."/>
        </authorList>
    </citation>
    <scope>NUCLEOTIDE SEQUENCE [LARGE SCALE GENOMIC DNA]</scope>
    <source>
        <strain evidence="3 4">DJ57</strain>
    </source>
</reference>
<evidence type="ECO:0000256" key="1">
    <source>
        <dbReference type="SAM" id="SignalP"/>
    </source>
</evidence>
<dbReference type="InterPro" id="IPR021782">
    <property type="entry name" value="DUF3347"/>
</dbReference>
<name>A0A1V9GAF2_9BACT</name>
<evidence type="ECO:0000313" key="3">
    <source>
        <dbReference type="EMBL" id="OQP67428.1"/>
    </source>
</evidence>
<dbReference type="PROSITE" id="PS51257">
    <property type="entry name" value="PROKAR_LIPOPROTEIN"/>
    <property type="match status" value="1"/>
</dbReference>
<accession>A0A1V9GAF2</accession>
<dbReference type="OrthoDB" id="5513217at2"/>
<sequence length="202" mass="22030">MKQLFPGLLIALSIILYSCGENASTAKKEQSSAEQAAPEEATEVKQVKASFTNVDANAMAYIKKITDNYLQIKNALTAGKATDAGDAAKNMGEAIKGFDKSLLSADQKKAYDVQEAGLKENAEHIANSTNDIEHQRERFSNMSEGMYALVKAFGGGKTLYHDHCPMAKDGKGAMWLSETKEIKNPYFGTKMMECGSVEEEIQ</sequence>
<dbReference type="EMBL" id="LVYD01000001">
    <property type="protein sequence ID" value="OQP67428.1"/>
    <property type="molecule type" value="Genomic_DNA"/>
</dbReference>
<keyword evidence="1" id="KW-0732">Signal</keyword>
<gene>
    <name evidence="3" type="ORF">A3860_03515</name>
</gene>
<comment type="caution">
    <text evidence="3">The sequence shown here is derived from an EMBL/GenBank/DDBJ whole genome shotgun (WGS) entry which is preliminary data.</text>
</comment>
<protein>
    <recommendedName>
        <fullName evidence="2">DUF3347 domain-containing protein</fullName>
    </recommendedName>
</protein>